<name>A0A448X6Q1_9PLAT</name>
<dbReference type="Proteomes" id="UP000784294">
    <property type="component" value="Unassembled WGS sequence"/>
</dbReference>
<gene>
    <name evidence="1" type="ORF">PXEA_LOCUS22810</name>
</gene>
<comment type="caution">
    <text evidence="1">The sequence shown here is derived from an EMBL/GenBank/DDBJ whole genome shotgun (WGS) entry which is preliminary data.</text>
</comment>
<evidence type="ECO:0000313" key="2">
    <source>
        <dbReference type="Proteomes" id="UP000784294"/>
    </source>
</evidence>
<protein>
    <submittedName>
        <fullName evidence="1">Uncharacterized protein</fullName>
    </submittedName>
</protein>
<reference evidence="1" key="1">
    <citation type="submission" date="2018-11" db="EMBL/GenBank/DDBJ databases">
        <authorList>
            <consortium name="Pathogen Informatics"/>
        </authorList>
    </citation>
    <scope>NUCLEOTIDE SEQUENCE</scope>
</reference>
<proteinExistence type="predicted"/>
<keyword evidence="2" id="KW-1185">Reference proteome</keyword>
<sequence length="71" mass="8274">MVTTAASEVKTKGRRVHWYKKLVRRPNLEEQNGEKVNDQVNSRSRGSGTTRWIAALPFRMHRLFGCFRADQ</sequence>
<organism evidence="1 2">
    <name type="scientific">Protopolystoma xenopodis</name>
    <dbReference type="NCBI Taxonomy" id="117903"/>
    <lineage>
        <taxon>Eukaryota</taxon>
        <taxon>Metazoa</taxon>
        <taxon>Spiralia</taxon>
        <taxon>Lophotrochozoa</taxon>
        <taxon>Platyhelminthes</taxon>
        <taxon>Monogenea</taxon>
        <taxon>Polyopisthocotylea</taxon>
        <taxon>Polystomatidea</taxon>
        <taxon>Polystomatidae</taxon>
        <taxon>Protopolystoma</taxon>
    </lineage>
</organism>
<dbReference type="EMBL" id="CAAALY010102501">
    <property type="protein sequence ID" value="VEL29370.1"/>
    <property type="molecule type" value="Genomic_DNA"/>
</dbReference>
<accession>A0A448X6Q1</accession>
<evidence type="ECO:0000313" key="1">
    <source>
        <dbReference type="EMBL" id="VEL29370.1"/>
    </source>
</evidence>
<dbReference type="AlphaFoldDB" id="A0A448X6Q1"/>